<feature type="transmembrane region" description="Helical" evidence="7">
    <location>
        <begin position="358"/>
        <end position="379"/>
    </location>
</feature>
<dbReference type="NCBIfam" id="TIGR00711">
    <property type="entry name" value="efflux_EmrB"/>
    <property type="match status" value="1"/>
</dbReference>
<evidence type="ECO:0000256" key="3">
    <source>
        <dbReference type="ARBA" id="ARBA00022475"/>
    </source>
</evidence>
<dbReference type="InterPro" id="IPR011701">
    <property type="entry name" value="MFS"/>
</dbReference>
<feature type="transmembrane region" description="Helical" evidence="7">
    <location>
        <begin position="400"/>
        <end position="421"/>
    </location>
</feature>
<dbReference type="InterPro" id="IPR020846">
    <property type="entry name" value="MFS_dom"/>
</dbReference>
<feature type="transmembrane region" description="Helical" evidence="7">
    <location>
        <begin position="167"/>
        <end position="187"/>
    </location>
</feature>
<feature type="transmembrane region" description="Helical" evidence="7">
    <location>
        <begin position="137"/>
        <end position="155"/>
    </location>
</feature>
<protein>
    <submittedName>
        <fullName evidence="9">DHA2 family efflux MFS transporter permease subunit</fullName>
    </submittedName>
</protein>
<feature type="transmembrane region" description="Helical" evidence="7">
    <location>
        <begin position="231"/>
        <end position="249"/>
    </location>
</feature>
<dbReference type="InterPro" id="IPR004638">
    <property type="entry name" value="EmrB-like"/>
</dbReference>
<dbReference type="PANTHER" id="PTHR42718:SF46">
    <property type="entry name" value="BLR6921 PROTEIN"/>
    <property type="match status" value="1"/>
</dbReference>
<dbReference type="Gene3D" id="1.20.1720.10">
    <property type="entry name" value="Multidrug resistance protein D"/>
    <property type="match status" value="1"/>
</dbReference>
<sequence>MHMSTIDARLRRLAVVVLLGAIMTVLDTTIVNVAVTALGTDFDASLSAVQWVLTGYTLALSMAIPLTGWSVRRFGQRTMWLVSLALFIGGSLLCGLAWSVPALVAFRVVQGVGGGMLMPVGQMMLARAAGPDRMGRVMAIVSVPAMLAPVLGPVLGGLIVDHLSWRWMFYVNIPFCAVALVAALRMLPRDTERDPSARLDVPGLALLSPGLALLVYGLSEAGDGAGPTRSLVFAGGGAVLVAAFAAHALRKGDGALVDLRPLRSRAFTAATGGLFLYSGAVFGLMVLIPLLAQVARQETPVRAGLLLAPLGLGAMVTMPVAGRLADRYGARWPAAGGMLVALCGMLGLTMAEPGTGELPIMAAVLVVGIGHGAITPPLMAAAYQGLPRASVPAATTAANILVRVGSAFGMAALTVILQMSLQDEIPGARGTLEEVAARASRLPDAPVLLTDAFTHALWWAPAIVAVALVPVAALPRRKGAPQAKVVPERPPVRK</sequence>
<accession>A0ABP7Y8F7</accession>
<evidence type="ECO:0000259" key="8">
    <source>
        <dbReference type="PROSITE" id="PS50850"/>
    </source>
</evidence>
<comment type="subcellular location">
    <subcellularLocation>
        <location evidence="1">Cell membrane</location>
        <topology evidence="1">Multi-pass membrane protein</topology>
    </subcellularLocation>
</comment>
<keyword evidence="10" id="KW-1185">Reference proteome</keyword>
<dbReference type="SUPFAM" id="SSF103473">
    <property type="entry name" value="MFS general substrate transporter"/>
    <property type="match status" value="1"/>
</dbReference>
<keyword evidence="6 7" id="KW-0472">Membrane</keyword>
<evidence type="ECO:0000256" key="4">
    <source>
        <dbReference type="ARBA" id="ARBA00022692"/>
    </source>
</evidence>
<keyword evidence="3" id="KW-1003">Cell membrane</keyword>
<feature type="transmembrane region" description="Helical" evidence="7">
    <location>
        <begin position="303"/>
        <end position="322"/>
    </location>
</feature>
<evidence type="ECO:0000256" key="2">
    <source>
        <dbReference type="ARBA" id="ARBA00022448"/>
    </source>
</evidence>
<feature type="transmembrane region" description="Helical" evidence="7">
    <location>
        <begin position="48"/>
        <end position="67"/>
    </location>
</feature>
<comment type="caution">
    <text evidence="9">The sequence shown here is derived from an EMBL/GenBank/DDBJ whole genome shotgun (WGS) entry which is preliminary data.</text>
</comment>
<dbReference type="Pfam" id="PF07690">
    <property type="entry name" value="MFS_1"/>
    <property type="match status" value="1"/>
</dbReference>
<organism evidence="9 10">
    <name type="scientific">Actinomadura keratinilytica</name>
    <dbReference type="NCBI Taxonomy" id="547461"/>
    <lineage>
        <taxon>Bacteria</taxon>
        <taxon>Bacillati</taxon>
        <taxon>Actinomycetota</taxon>
        <taxon>Actinomycetes</taxon>
        <taxon>Streptosporangiales</taxon>
        <taxon>Thermomonosporaceae</taxon>
        <taxon>Actinomadura</taxon>
    </lineage>
</organism>
<keyword evidence="4 7" id="KW-0812">Transmembrane</keyword>
<evidence type="ECO:0000313" key="9">
    <source>
        <dbReference type="EMBL" id="GAA4132176.1"/>
    </source>
</evidence>
<feature type="transmembrane region" description="Helical" evidence="7">
    <location>
        <begin position="79"/>
        <end position="98"/>
    </location>
</feature>
<dbReference type="CDD" id="cd17503">
    <property type="entry name" value="MFS_LmrB_MDR_like"/>
    <property type="match status" value="1"/>
</dbReference>
<feature type="transmembrane region" description="Helical" evidence="7">
    <location>
        <begin position="12"/>
        <end position="36"/>
    </location>
</feature>
<feature type="transmembrane region" description="Helical" evidence="7">
    <location>
        <begin position="199"/>
        <end position="219"/>
    </location>
</feature>
<evidence type="ECO:0000256" key="6">
    <source>
        <dbReference type="ARBA" id="ARBA00023136"/>
    </source>
</evidence>
<gene>
    <name evidence="9" type="ORF">GCM10022416_11670</name>
</gene>
<name>A0ABP7Y8F7_9ACTN</name>
<evidence type="ECO:0000256" key="1">
    <source>
        <dbReference type="ARBA" id="ARBA00004651"/>
    </source>
</evidence>
<keyword evidence="5 7" id="KW-1133">Transmembrane helix</keyword>
<evidence type="ECO:0000313" key="10">
    <source>
        <dbReference type="Proteomes" id="UP001500266"/>
    </source>
</evidence>
<feature type="transmembrane region" description="Helical" evidence="7">
    <location>
        <begin position="456"/>
        <end position="474"/>
    </location>
</feature>
<reference evidence="10" key="1">
    <citation type="journal article" date="2019" name="Int. J. Syst. Evol. Microbiol.">
        <title>The Global Catalogue of Microorganisms (GCM) 10K type strain sequencing project: providing services to taxonomists for standard genome sequencing and annotation.</title>
        <authorList>
            <consortium name="The Broad Institute Genomics Platform"/>
            <consortium name="The Broad Institute Genome Sequencing Center for Infectious Disease"/>
            <person name="Wu L."/>
            <person name="Ma J."/>
        </authorList>
    </citation>
    <scope>NUCLEOTIDE SEQUENCE [LARGE SCALE GENOMIC DNA]</scope>
    <source>
        <strain evidence="10">JCM 17316</strain>
    </source>
</reference>
<dbReference type="EMBL" id="BAABDO010000010">
    <property type="protein sequence ID" value="GAA4132176.1"/>
    <property type="molecule type" value="Genomic_DNA"/>
</dbReference>
<dbReference type="PANTHER" id="PTHR42718">
    <property type="entry name" value="MAJOR FACILITATOR SUPERFAMILY MULTIDRUG TRANSPORTER MFSC"/>
    <property type="match status" value="1"/>
</dbReference>
<dbReference type="Gene3D" id="1.20.1250.20">
    <property type="entry name" value="MFS general substrate transporter like domains"/>
    <property type="match status" value="1"/>
</dbReference>
<proteinExistence type="predicted"/>
<dbReference type="Proteomes" id="UP001500266">
    <property type="component" value="Unassembled WGS sequence"/>
</dbReference>
<dbReference type="InterPro" id="IPR036259">
    <property type="entry name" value="MFS_trans_sf"/>
</dbReference>
<feature type="transmembrane region" description="Helical" evidence="7">
    <location>
        <begin position="269"/>
        <end position="291"/>
    </location>
</feature>
<evidence type="ECO:0000256" key="7">
    <source>
        <dbReference type="SAM" id="Phobius"/>
    </source>
</evidence>
<keyword evidence="2" id="KW-0813">Transport</keyword>
<feature type="domain" description="Major facilitator superfamily (MFS) profile" evidence="8">
    <location>
        <begin position="13"/>
        <end position="479"/>
    </location>
</feature>
<dbReference type="PROSITE" id="PS50850">
    <property type="entry name" value="MFS"/>
    <property type="match status" value="1"/>
</dbReference>
<evidence type="ECO:0000256" key="5">
    <source>
        <dbReference type="ARBA" id="ARBA00022989"/>
    </source>
</evidence>